<keyword evidence="6" id="KW-0333">Golgi apparatus</keyword>
<keyword evidence="13" id="KW-1185">Reference proteome</keyword>
<keyword evidence="9" id="KW-0175">Coiled coil</keyword>
<dbReference type="InterPro" id="IPR048685">
    <property type="entry name" value="COG3_C"/>
</dbReference>
<evidence type="ECO:0000256" key="9">
    <source>
        <dbReference type="SAM" id="Coils"/>
    </source>
</evidence>
<comment type="subcellular location">
    <subcellularLocation>
        <location evidence="1">Golgi apparatus membrane</location>
        <topology evidence="1">Peripheral membrane protein</topology>
    </subcellularLocation>
</comment>
<keyword evidence="7" id="KW-0472">Membrane</keyword>
<dbReference type="GO" id="GO:0000139">
    <property type="term" value="C:Golgi membrane"/>
    <property type="evidence" value="ECO:0007669"/>
    <property type="project" value="UniProtKB-SubCell"/>
</dbReference>
<proteinExistence type="inferred from homology"/>
<dbReference type="GO" id="GO:0006886">
    <property type="term" value="P:intracellular protein transport"/>
    <property type="evidence" value="ECO:0007669"/>
    <property type="project" value="InterPro"/>
</dbReference>
<dbReference type="OMA" id="ERINTCD"/>
<dbReference type="STRING" id="36166.T1GPW9"/>
<feature type="domain" description="Conserved oligomeric Golgi complex subunit 3 C-terminal" evidence="11">
    <location>
        <begin position="308"/>
        <end position="462"/>
    </location>
</feature>
<keyword evidence="5" id="KW-0653">Protein transport</keyword>
<evidence type="ECO:0000259" key="10">
    <source>
        <dbReference type="Pfam" id="PF04136"/>
    </source>
</evidence>
<evidence type="ECO:0000256" key="8">
    <source>
        <dbReference type="ARBA" id="ARBA00031339"/>
    </source>
</evidence>
<dbReference type="Proteomes" id="UP000015102">
    <property type="component" value="Unassembled WGS sequence"/>
</dbReference>
<feature type="coiled-coil region" evidence="9">
    <location>
        <begin position="148"/>
        <end position="199"/>
    </location>
</feature>
<protein>
    <recommendedName>
        <fullName evidence="3">Conserved oligomeric Golgi complex subunit 3</fullName>
    </recommendedName>
    <alternativeName>
        <fullName evidence="8">Component of oligomeric Golgi complex 3</fullName>
    </alternativeName>
</protein>
<dbReference type="GO" id="GO:0017119">
    <property type="term" value="C:Golgi transport complex"/>
    <property type="evidence" value="ECO:0007669"/>
    <property type="project" value="TreeGrafter"/>
</dbReference>
<evidence type="ECO:0000256" key="3">
    <source>
        <dbReference type="ARBA" id="ARBA00020976"/>
    </source>
</evidence>
<evidence type="ECO:0000313" key="13">
    <source>
        <dbReference type="Proteomes" id="UP000015102"/>
    </source>
</evidence>
<feature type="domain" description="Conserved oligomeric Golgi complex subunit 3 N-terminal" evidence="10">
    <location>
        <begin position="136"/>
        <end position="280"/>
    </location>
</feature>
<evidence type="ECO:0000313" key="12">
    <source>
        <dbReference type="EnsemblMetazoa" id="MESCA005664-PA"/>
    </source>
</evidence>
<dbReference type="PANTHER" id="PTHR13302">
    <property type="entry name" value="CONSERVED OLIGOMERIC GOLGI COMPLEX COMPONENT 3"/>
    <property type="match status" value="1"/>
</dbReference>
<evidence type="ECO:0000256" key="1">
    <source>
        <dbReference type="ARBA" id="ARBA00004395"/>
    </source>
</evidence>
<dbReference type="EMBL" id="CAQQ02055716">
    <property type="status" value="NOT_ANNOTATED_CDS"/>
    <property type="molecule type" value="Genomic_DNA"/>
</dbReference>
<dbReference type="GO" id="GO:0006891">
    <property type="term" value="P:intra-Golgi vesicle-mediated transport"/>
    <property type="evidence" value="ECO:0007669"/>
    <property type="project" value="TreeGrafter"/>
</dbReference>
<evidence type="ECO:0000256" key="7">
    <source>
        <dbReference type="ARBA" id="ARBA00023136"/>
    </source>
</evidence>
<evidence type="ECO:0000256" key="5">
    <source>
        <dbReference type="ARBA" id="ARBA00022927"/>
    </source>
</evidence>
<dbReference type="InterPro" id="IPR007265">
    <property type="entry name" value="COG_su3"/>
</dbReference>
<dbReference type="EnsemblMetazoa" id="MESCA005664-RA">
    <property type="protein sequence ID" value="MESCA005664-PA"/>
    <property type="gene ID" value="MESCA005664"/>
</dbReference>
<reference evidence="12" key="2">
    <citation type="submission" date="2015-06" db="UniProtKB">
        <authorList>
            <consortium name="EnsemblMetazoa"/>
        </authorList>
    </citation>
    <scope>IDENTIFICATION</scope>
</reference>
<evidence type="ECO:0000256" key="6">
    <source>
        <dbReference type="ARBA" id="ARBA00023034"/>
    </source>
</evidence>
<comment type="similarity">
    <text evidence="2">Belongs to the COG3 family.</text>
</comment>
<organism evidence="12 13">
    <name type="scientific">Megaselia scalaris</name>
    <name type="common">Humpbacked fly</name>
    <name type="synonym">Phora scalaris</name>
    <dbReference type="NCBI Taxonomy" id="36166"/>
    <lineage>
        <taxon>Eukaryota</taxon>
        <taxon>Metazoa</taxon>
        <taxon>Ecdysozoa</taxon>
        <taxon>Arthropoda</taxon>
        <taxon>Hexapoda</taxon>
        <taxon>Insecta</taxon>
        <taxon>Pterygota</taxon>
        <taxon>Neoptera</taxon>
        <taxon>Endopterygota</taxon>
        <taxon>Diptera</taxon>
        <taxon>Brachycera</taxon>
        <taxon>Muscomorpha</taxon>
        <taxon>Platypezoidea</taxon>
        <taxon>Phoridae</taxon>
        <taxon>Megaseliini</taxon>
        <taxon>Megaselia</taxon>
    </lineage>
</organism>
<evidence type="ECO:0000256" key="2">
    <source>
        <dbReference type="ARBA" id="ARBA00009936"/>
    </source>
</evidence>
<dbReference type="InterPro" id="IPR048320">
    <property type="entry name" value="COG3_N"/>
</dbReference>
<reference evidence="13" key="1">
    <citation type="submission" date="2013-02" db="EMBL/GenBank/DDBJ databases">
        <authorList>
            <person name="Hughes D."/>
        </authorList>
    </citation>
    <scope>NUCLEOTIDE SEQUENCE</scope>
    <source>
        <strain>Durham</strain>
        <strain evidence="13">NC isolate 2 -- Noor lab</strain>
    </source>
</reference>
<dbReference type="EMBL" id="CAQQ02055712">
    <property type="status" value="NOT_ANNOTATED_CDS"/>
    <property type="molecule type" value="Genomic_DNA"/>
</dbReference>
<dbReference type="GO" id="GO:0005801">
    <property type="term" value="C:cis-Golgi network"/>
    <property type="evidence" value="ECO:0007669"/>
    <property type="project" value="InterPro"/>
</dbReference>
<evidence type="ECO:0000259" key="11">
    <source>
        <dbReference type="Pfam" id="PF20671"/>
    </source>
</evidence>
<dbReference type="PANTHER" id="PTHR13302:SF8">
    <property type="entry name" value="CONSERVED OLIGOMERIC GOLGI COMPLEX SUBUNIT 3"/>
    <property type="match status" value="1"/>
</dbReference>
<dbReference type="EMBL" id="CAQQ02055714">
    <property type="status" value="NOT_ANNOTATED_CDS"/>
    <property type="molecule type" value="Genomic_DNA"/>
</dbReference>
<accession>T1GPW9</accession>
<dbReference type="Pfam" id="PF04136">
    <property type="entry name" value="COG3_N"/>
    <property type="match status" value="1"/>
</dbReference>
<dbReference type="Pfam" id="PF20671">
    <property type="entry name" value="COG3_C"/>
    <property type="match status" value="1"/>
</dbReference>
<evidence type="ECO:0000256" key="4">
    <source>
        <dbReference type="ARBA" id="ARBA00022448"/>
    </source>
</evidence>
<dbReference type="HOGENOM" id="CLU_011639_3_0_1"/>
<name>T1GPW9_MEGSC</name>
<dbReference type="AlphaFoldDB" id="T1GPW9"/>
<sequence length="480" mass="54820">MVTRVPGGPSLGDSPVTTGCGPIFHLNIEQENLRRIRARLLQWDAKENPLAPLTSQQIDSVDIITEKWKEVFENPQKSLEVESSKDDTSKPISTTCESLKDLQENSTEIEKTTDFLSHFSQVHEEIYGHSDGVYQKYLQQLKVRSGECDEILEEIDTAIEKLGNLQEEYDFVSNKTSALNSASEKLTEEQGILHEMSEEIQKRLHFFNQVETLTQRLQSPTMSVSSDAFKDCLNRIDECLEYLKANPKFKESGIYIVKYRNHCLSKALSLIRTYVTNVLSQATSQILSPTKPQAEASLSSNANSDAAFALYYGKFQTSAIKIKRVSMMVEERIGKCPEYDQLISDIHHNYLSERASIMSPAVDKAFKDLVKASKANSKGDYCTLMRSACSFLAHVCQDEHRLFYQFFTIQSDQLNTYLDGLCTLLYDTIRPYIIHINHLETLAEICCILRIEMIEEHVQQNLYDIRKQVKVYKVDSKLLK</sequence>
<dbReference type="GO" id="GO:0007030">
    <property type="term" value="P:Golgi organization"/>
    <property type="evidence" value="ECO:0007669"/>
    <property type="project" value="TreeGrafter"/>
</dbReference>
<dbReference type="EMBL" id="CAQQ02055715">
    <property type="status" value="NOT_ANNOTATED_CDS"/>
    <property type="molecule type" value="Genomic_DNA"/>
</dbReference>
<keyword evidence="4" id="KW-0813">Transport</keyword>
<dbReference type="EMBL" id="CAQQ02055713">
    <property type="status" value="NOT_ANNOTATED_CDS"/>
    <property type="molecule type" value="Genomic_DNA"/>
</dbReference>